<dbReference type="OrthoDB" id="3444143at2759"/>
<reference evidence="1 2" key="1">
    <citation type="submission" date="2016-05" db="EMBL/GenBank/DDBJ databases">
        <title>A degradative enzymes factory behind the ericoid mycorrhizal symbiosis.</title>
        <authorList>
            <consortium name="DOE Joint Genome Institute"/>
            <person name="Martino E."/>
            <person name="Morin E."/>
            <person name="Grelet G."/>
            <person name="Kuo A."/>
            <person name="Kohler A."/>
            <person name="Daghino S."/>
            <person name="Barry K."/>
            <person name="Choi C."/>
            <person name="Cichocki N."/>
            <person name="Clum A."/>
            <person name="Copeland A."/>
            <person name="Hainaut M."/>
            <person name="Haridas S."/>
            <person name="Labutti K."/>
            <person name="Lindquist E."/>
            <person name="Lipzen A."/>
            <person name="Khouja H.-R."/>
            <person name="Murat C."/>
            <person name="Ohm R."/>
            <person name="Olson A."/>
            <person name="Spatafora J."/>
            <person name="Veneault-Fourrey C."/>
            <person name="Henrissat B."/>
            <person name="Grigoriev I."/>
            <person name="Martin F."/>
            <person name="Perotto S."/>
        </authorList>
    </citation>
    <scope>NUCLEOTIDE SEQUENCE [LARGE SCALE GENOMIC DNA]</scope>
    <source>
        <strain evidence="1 2">UAMH 7357</strain>
    </source>
</reference>
<evidence type="ECO:0000313" key="2">
    <source>
        <dbReference type="Proteomes" id="UP000235672"/>
    </source>
</evidence>
<keyword evidence="2" id="KW-1185">Reference proteome</keyword>
<sequence length="157" mass="17212">MVPVPWLITGLSISNIRHGTGGFWSFNISDTPTLAPQGFNTTCNYQSAAAYFAVSEPPINAPCANPNVTFGLFPDTNAHDFVFNVTHVWWGSCGGTDSCGSAPKRCIDNGTWIFSWDDVMGEENDVQNNFGQAGSFFHLPFQIYPTRSVPSQKCEFC</sequence>
<organism evidence="1 2">
    <name type="scientific">Hyaloscypha hepaticicola</name>
    <dbReference type="NCBI Taxonomy" id="2082293"/>
    <lineage>
        <taxon>Eukaryota</taxon>
        <taxon>Fungi</taxon>
        <taxon>Dikarya</taxon>
        <taxon>Ascomycota</taxon>
        <taxon>Pezizomycotina</taxon>
        <taxon>Leotiomycetes</taxon>
        <taxon>Helotiales</taxon>
        <taxon>Hyaloscyphaceae</taxon>
        <taxon>Hyaloscypha</taxon>
    </lineage>
</organism>
<protein>
    <submittedName>
        <fullName evidence="1">Uncharacterized protein</fullName>
    </submittedName>
</protein>
<name>A0A2J6PW17_9HELO</name>
<dbReference type="Proteomes" id="UP000235672">
    <property type="component" value="Unassembled WGS sequence"/>
</dbReference>
<dbReference type="AlphaFoldDB" id="A0A2J6PW17"/>
<accession>A0A2J6PW17</accession>
<proteinExistence type="predicted"/>
<gene>
    <name evidence="1" type="ORF">NA56DRAFT_577254</name>
</gene>
<evidence type="ECO:0000313" key="1">
    <source>
        <dbReference type="EMBL" id="PMD18230.1"/>
    </source>
</evidence>
<dbReference type="EMBL" id="KZ613495">
    <property type="protein sequence ID" value="PMD18230.1"/>
    <property type="molecule type" value="Genomic_DNA"/>
</dbReference>